<keyword evidence="4" id="KW-1185">Reference proteome</keyword>
<feature type="domain" description="Glycosyltransferase subfamily 4-like N-terminal" evidence="2">
    <location>
        <begin position="96"/>
        <end position="230"/>
    </location>
</feature>
<name>A0A348HEG1_9GAMM</name>
<dbReference type="Gene3D" id="3.40.50.2000">
    <property type="entry name" value="Glycogen Phosphorylase B"/>
    <property type="match status" value="2"/>
</dbReference>
<dbReference type="Pfam" id="PF13439">
    <property type="entry name" value="Glyco_transf_4"/>
    <property type="match status" value="1"/>
</dbReference>
<dbReference type="CDD" id="cd03814">
    <property type="entry name" value="GT4-like"/>
    <property type="match status" value="1"/>
</dbReference>
<dbReference type="AlphaFoldDB" id="A0A348HEG1"/>
<evidence type="ECO:0000259" key="1">
    <source>
        <dbReference type="Pfam" id="PF00534"/>
    </source>
</evidence>
<dbReference type="InterPro" id="IPR050194">
    <property type="entry name" value="Glycosyltransferase_grp1"/>
</dbReference>
<accession>A0A348HEG1</accession>
<evidence type="ECO:0000313" key="3">
    <source>
        <dbReference type="EMBL" id="BBG30013.1"/>
    </source>
</evidence>
<proteinExistence type="predicted"/>
<dbReference type="KEGG" id="zpl:ZBT109_1253"/>
<dbReference type="InterPro" id="IPR001296">
    <property type="entry name" value="Glyco_trans_1"/>
</dbReference>
<dbReference type="Proteomes" id="UP000267342">
    <property type="component" value="Chromosome"/>
</dbReference>
<keyword evidence="3" id="KW-0808">Transferase</keyword>
<evidence type="ECO:0000313" key="4">
    <source>
        <dbReference type="Proteomes" id="UP000267342"/>
    </source>
</evidence>
<organism evidence="3 4">
    <name type="scientific">Zymobacter palmae</name>
    <dbReference type="NCBI Taxonomy" id="33074"/>
    <lineage>
        <taxon>Bacteria</taxon>
        <taxon>Pseudomonadati</taxon>
        <taxon>Pseudomonadota</taxon>
        <taxon>Gammaproteobacteria</taxon>
        <taxon>Oceanospirillales</taxon>
        <taxon>Halomonadaceae</taxon>
        <taxon>Zymobacter group</taxon>
        <taxon>Zymobacter</taxon>
    </lineage>
</organism>
<evidence type="ECO:0000259" key="2">
    <source>
        <dbReference type="Pfam" id="PF13439"/>
    </source>
</evidence>
<dbReference type="GO" id="GO:0016757">
    <property type="term" value="F:glycosyltransferase activity"/>
    <property type="evidence" value="ECO:0007669"/>
    <property type="project" value="InterPro"/>
</dbReference>
<dbReference type="Pfam" id="PF00534">
    <property type="entry name" value="Glycos_transf_1"/>
    <property type="match status" value="1"/>
</dbReference>
<dbReference type="EMBL" id="AP018933">
    <property type="protein sequence ID" value="BBG30013.1"/>
    <property type="molecule type" value="Genomic_DNA"/>
</dbReference>
<dbReference type="STRING" id="1123510.GCA_000620025_01342"/>
<dbReference type="PANTHER" id="PTHR45947:SF3">
    <property type="entry name" value="SULFOQUINOVOSYL TRANSFERASE SQD2"/>
    <property type="match status" value="1"/>
</dbReference>
<dbReference type="SUPFAM" id="SSF53756">
    <property type="entry name" value="UDP-Glycosyltransferase/glycogen phosphorylase"/>
    <property type="match status" value="1"/>
</dbReference>
<dbReference type="PANTHER" id="PTHR45947">
    <property type="entry name" value="SULFOQUINOVOSYL TRANSFERASE SQD2"/>
    <property type="match status" value="1"/>
</dbReference>
<dbReference type="InterPro" id="IPR028098">
    <property type="entry name" value="Glyco_trans_4-like_N"/>
</dbReference>
<protein>
    <submittedName>
        <fullName evidence="3">Glycosyltransferase</fullName>
    </submittedName>
</protein>
<reference evidence="3 4" key="1">
    <citation type="submission" date="2018-09" db="EMBL/GenBank/DDBJ databases">
        <title>Zymobacter palmae IAM14233 (=T109) whole genome analysis.</title>
        <authorList>
            <person name="Yanase H."/>
        </authorList>
    </citation>
    <scope>NUCLEOTIDE SEQUENCE [LARGE SCALE GENOMIC DNA]</scope>
    <source>
        <strain evidence="3 4">IAM14233</strain>
    </source>
</reference>
<gene>
    <name evidence="3" type="ORF">ZBT109_1253</name>
</gene>
<feature type="domain" description="Glycosyl transferase family 1" evidence="1">
    <location>
        <begin position="241"/>
        <end position="383"/>
    </location>
</feature>
<sequence>MRSCPHRLGAGSNPFLCHCSRRQAVKVLLPEQRGDGCVHIADMTMFYAPSSGGVRTYLEAKRQRLVNADDVCHSLLIPSLPADATPADGIEAPPVHGSREQRLQTLRIPAPPLPFSGGYRFPLRTHHWVNALDRLQPDIIEAGDPYVVGWAAIRAARRLNAPLIAFYHSDLPEMLGSRFGNGVRHLTERYIRHLYRHYDSVLAPSQLMAQRLAAIGVERVSVQPLGVDTVRFTPDKRDSALRQQLGLADDIRLLIFAGRGSQEKNLPVLLETLKILGPQYHLLMVGSNMPRQTPDNVTTISRFCPPDELAGLLASADALLHAGTQETFGLVILEAMASGIPVVAADAGALPEMLDDRYSRLCAPLDAQDMARATRDLFEQDIKAMGALARQRVERHHGWDAVVDSLRQHYEHVIAERLTVAQDHAS</sequence>